<name>A0A074L0D4_9BACT</name>
<dbReference type="Proteomes" id="UP000027821">
    <property type="component" value="Unassembled WGS sequence"/>
</dbReference>
<sequence>METFPKIRIITKQLASGNCQVKFFIDDQSKPQYGYLLVDGVRPVSDVIREIRERLEQIRQSKLDMYRFSFKRNWHDDHNFYLYSA</sequence>
<dbReference type="STRING" id="1048983.EL17_02655"/>
<organism evidence="1 2">
    <name type="scientific">Anditalea andensis</name>
    <dbReference type="NCBI Taxonomy" id="1048983"/>
    <lineage>
        <taxon>Bacteria</taxon>
        <taxon>Pseudomonadati</taxon>
        <taxon>Bacteroidota</taxon>
        <taxon>Cytophagia</taxon>
        <taxon>Cytophagales</taxon>
        <taxon>Cytophagaceae</taxon>
        <taxon>Anditalea</taxon>
    </lineage>
</organism>
<dbReference type="EMBL" id="JMIH01000014">
    <property type="protein sequence ID" value="KEO74594.1"/>
    <property type="molecule type" value="Genomic_DNA"/>
</dbReference>
<reference evidence="1 2" key="1">
    <citation type="submission" date="2014-04" db="EMBL/GenBank/DDBJ databases">
        <title>Characterization and application of a salt tolerant electro-active bacterium.</title>
        <authorList>
            <person name="Yang L."/>
            <person name="Wei S."/>
            <person name="Tay Q.X.M."/>
        </authorList>
    </citation>
    <scope>NUCLEOTIDE SEQUENCE [LARGE SCALE GENOMIC DNA]</scope>
    <source>
        <strain evidence="1 2">LY1</strain>
    </source>
</reference>
<keyword evidence="2" id="KW-1185">Reference proteome</keyword>
<protein>
    <submittedName>
        <fullName evidence="1">Uncharacterized protein</fullName>
    </submittedName>
</protein>
<dbReference type="RefSeq" id="WP_035070488.1">
    <property type="nucleotide sequence ID" value="NZ_JMIH01000014.1"/>
</dbReference>
<evidence type="ECO:0000313" key="1">
    <source>
        <dbReference type="EMBL" id="KEO74594.1"/>
    </source>
</evidence>
<proteinExistence type="predicted"/>
<dbReference type="AlphaFoldDB" id="A0A074L0D4"/>
<dbReference type="OrthoDB" id="981960at2"/>
<evidence type="ECO:0000313" key="2">
    <source>
        <dbReference type="Proteomes" id="UP000027821"/>
    </source>
</evidence>
<comment type="caution">
    <text evidence="1">The sequence shown here is derived from an EMBL/GenBank/DDBJ whole genome shotgun (WGS) entry which is preliminary data.</text>
</comment>
<gene>
    <name evidence="1" type="ORF">EL17_02655</name>
</gene>
<accession>A0A074L0D4</accession>
<dbReference type="eggNOG" id="ENOG50341Y5">
    <property type="taxonomic scope" value="Bacteria"/>
</dbReference>